<evidence type="ECO:0000256" key="1">
    <source>
        <dbReference type="SAM" id="MobiDB-lite"/>
    </source>
</evidence>
<accession>A0A419W9U1</accession>
<name>A0A419W9U1_9BACT</name>
<dbReference type="RefSeq" id="WP_120273468.1">
    <property type="nucleotide sequence ID" value="NZ_RAPN01000001.1"/>
</dbReference>
<evidence type="ECO:0000313" key="3">
    <source>
        <dbReference type="EMBL" id="RKD92238.1"/>
    </source>
</evidence>
<dbReference type="OrthoDB" id="663559at2"/>
<keyword evidence="4" id="KW-1185">Reference proteome</keyword>
<dbReference type="AlphaFoldDB" id="A0A419W9U1"/>
<dbReference type="Proteomes" id="UP000283387">
    <property type="component" value="Unassembled WGS sequence"/>
</dbReference>
<comment type="caution">
    <text evidence="3">The sequence shown here is derived from an EMBL/GenBank/DDBJ whole genome shotgun (WGS) entry which is preliminary data.</text>
</comment>
<protein>
    <submittedName>
        <fullName evidence="3">Uncharacterized protein</fullName>
    </submittedName>
</protein>
<proteinExistence type="predicted"/>
<reference evidence="3 4" key="1">
    <citation type="submission" date="2018-09" db="EMBL/GenBank/DDBJ databases">
        <title>Genomic Encyclopedia of Archaeal and Bacterial Type Strains, Phase II (KMG-II): from individual species to whole genera.</title>
        <authorList>
            <person name="Goeker M."/>
        </authorList>
    </citation>
    <scope>NUCLEOTIDE SEQUENCE [LARGE SCALE GENOMIC DNA]</scope>
    <source>
        <strain evidence="3 4">DSM 27148</strain>
    </source>
</reference>
<keyword evidence="2" id="KW-0472">Membrane</keyword>
<organism evidence="3 4">
    <name type="scientific">Mangrovibacterium diazotrophicum</name>
    <dbReference type="NCBI Taxonomy" id="1261403"/>
    <lineage>
        <taxon>Bacteria</taxon>
        <taxon>Pseudomonadati</taxon>
        <taxon>Bacteroidota</taxon>
        <taxon>Bacteroidia</taxon>
        <taxon>Marinilabiliales</taxon>
        <taxon>Prolixibacteraceae</taxon>
        <taxon>Mangrovibacterium</taxon>
    </lineage>
</organism>
<evidence type="ECO:0000256" key="2">
    <source>
        <dbReference type="SAM" id="Phobius"/>
    </source>
</evidence>
<keyword evidence="2" id="KW-1133">Transmembrane helix</keyword>
<feature type="transmembrane region" description="Helical" evidence="2">
    <location>
        <begin position="138"/>
        <end position="159"/>
    </location>
</feature>
<evidence type="ECO:0000313" key="4">
    <source>
        <dbReference type="Proteomes" id="UP000283387"/>
    </source>
</evidence>
<keyword evidence="2" id="KW-0812">Transmembrane</keyword>
<feature type="compositionally biased region" description="Polar residues" evidence="1">
    <location>
        <begin position="227"/>
        <end position="237"/>
    </location>
</feature>
<sequence>MRIDRSNYESYFVDYIDGNLPADLVDEFLDFLENNPDLAAELKAVGDIKLEAETVIFASKEQLLKSESNINDSFDYRAVAFLEGDFSAEKKQQFESEVEDDSEKLKSLHLLKKMHLQADLSVQFPDKEKLLRKKRTPIYLWATRVAALLLLFFSVWALVPRKQVNNPQNQVAEQQIDQSQKSEKIELPKDVATENTVESQMAQTLPATEEKTEQQISPKKTVAIQPQLKTEPQSTGLVATRDQVPDKMQPLTAHLDMNSMAVSSIHMPSQTAFVPRESLSVDEFLAYKLIDAPKGESFTFNNLANAGLKAAQNISNDRLAVERNNKGKVEEIKFESRLIAFSIPFKKNR</sequence>
<dbReference type="EMBL" id="RAPN01000001">
    <property type="protein sequence ID" value="RKD92238.1"/>
    <property type="molecule type" value="Genomic_DNA"/>
</dbReference>
<feature type="region of interest" description="Disordered" evidence="1">
    <location>
        <begin position="203"/>
        <end position="238"/>
    </location>
</feature>
<gene>
    <name evidence="3" type="ORF">BC643_2609</name>
</gene>